<reference evidence="2" key="1">
    <citation type="submission" date="2021-03" db="EMBL/GenBank/DDBJ databases">
        <title>Draft genome sequence of rust myrtle Austropuccinia psidii MF-1, a brazilian biotype.</title>
        <authorList>
            <person name="Quecine M.C."/>
            <person name="Pachon D.M.R."/>
            <person name="Bonatelli M.L."/>
            <person name="Correr F.H."/>
            <person name="Franceschini L.M."/>
            <person name="Leite T.F."/>
            <person name="Margarido G.R.A."/>
            <person name="Almeida C.A."/>
            <person name="Ferrarezi J.A."/>
            <person name="Labate C.A."/>
        </authorList>
    </citation>
    <scope>NUCLEOTIDE SEQUENCE</scope>
    <source>
        <strain evidence="2">MF-1</strain>
    </source>
</reference>
<feature type="compositionally biased region" description="Polar residues" evidence="1">
    <location>
        <begin position="106"/>
        <end position="120"/>
    </location>
</feature>
<name>A0A9Q3DPH9_9BASI</name>
<keyword evidence="3" id="KW-1185">Reference proteome</keyword>
<comment type="caution">
    <text evidence="2">The sequence shown here is derived from an EMBL/GenBank/DDBJ whole genome shotgun (WGS) entry which is preliminary data.</text>
</comment>
<sequence length="161" mass="18683">MNPKLENYGILKMIILFYLQPELALPQQASLNIYKASQKAYNNTLQHKEYQILADLWKNCINSYLTVRKFQGHLNTCKLFKGLHPLMEKKNMMLITEEWRKKTRTTQESAKNSPSSQQQKLQHEEAATSSEQGKRQITCYKTLQLGLQNAKYSEGCHGKCI</sequence>
<evidence type="ECO:0000313" key="3">
    <source>
        <dbReference type="Proteomes" id="UP000765509"/>
    </source>
</evidence>
<evidence type="ECO:0000256" key="1">
    <source>
        <dbReference type="SAM" id="MobiDB-lite"/>
    </source>
</evidence>
<accession>A0A9Q3DPH9</accession>
<evidence type="ECO:0000313" key="2">
    <source>
        <dbReference type="EMBL" id="MBW0503567.1"/>
    </source>
</evidence>
<organism evidence="2 3">
    <name type="scientific">Austropuccinia psidii MF-1</name>
    <dbReference type="NCBI Taxonomy" id="1389203"/>
    <lineage>
        <taxon>Eukaryota</taxon>
        <taxon>Fungi</taxon>
        <taxon>Dikarya</taxon>
        <taxon>Basidiomycota</taxon>
        <taxon>Pucciniomycotina</taxon>
        <taxon>Pucciniomycetes</taxon>
        <taxon>Pucciniales</taxon>
        <taxon>Sphaerophragmiaceae</taxon>
        <taxon>Austropuccinia</taxon>
    </lineage>
</organism>
<dbReference type="EMBL" id="AVOT02017466">
    <property type="protein sequence ID" value="MBW0503567.1"/>
    <property type="molecule type" value="Genomic_DNA"/>
</dbReference>
<dbReference type="Proteomes" id="UP000765509">
    <property type="component" value="Unassembled WGS sequence"/>
</dbReference>
<feature type="region of interest" description="Disordered" evidence="1">
    <location>
        <begin position="103"/>
        <end position="129"/>
    </location>
</feature>
<gene>
    <name evidence="2" type="ORF">O181_043282</name>
</gene>
<proteinExistence type="predicted"/>
<dbReference type="AlphaFoldDB" id="A0A9Q3DPH9"/>
<protein>
    <submittedName>
        <fullName evidence="2">Uncharacterized protein</fullName>
    </submittedName>
</protein>